<sequence length="186" mass="19179">MKRLPVIAVFVAVVALSASCAYWGLQLFKPQQRPIAAVPMQAAPEPLITAAKGLFGGDTAVAAPSNYQLRGVVASGVGRESVAIIAADGQPAKAYPVGSEVASGVRVQEVHAKHVVLAEGGVPKRVDLMQDAPGSGGAEMAPPMPMQQQAPPPVQQPQQPPAPPVVTPSMRPGVDMPPPTNVPPRQ</sequence>
<feature type="compositionally biased region" description="Pro residues" evidence="9">
    <location>
        <begin position="175"/>
        <end position="186"/>
    </location>
</feature>
<keyword evidence="2" id="KW-0813">Transport</keyword>
<dbReference type="Gene3D" id="2.30.30.830">
    <property type="match status" value="1"/>
</dbReference>
<dbReference type="AlphaFoldDB" id="A0A1I7LKP0"/>
<evidence type="ECO:0000256" key="3">
    <source>
        <dbReference type="ARBA" id="ARBA00022475"/>
    </source>
</evidence>
<evidence type="ECO:0000256" key="4">
    <source>
        <dbReference type="ARBA" id="ARBA00022519"/>
    </source>
</evidence>
<name>A0A1I7LKP0_9BURK</name>
<dbReference type="Proteomes" id="UP000199391">
    <property type="component" value="Unassembled WGS sequence"/>
</dbReference>
<keyword evidence="3" id="KW-1003">Cell membrane</keyword>
<feature type="region of interest" description="Disordered" evidence="9">
    <location>
        <begin position="126"/>
        <end position="186"/>
    </location>
</feature>
<dbReference type="PROSITE" id="PS51257">
    <property type="entry name" value="PROKAR_LIPOPROTEIN"/>
    <property type="match status" value="1"/>
</dbReference>
<keyword evidence="12" id="KW-1185">Reference proteome</keyword>
<dbReference type="Pfam" id="PF11356">
    <property type="entry name" value="T2SSC"/>
    <property type="match status" value="1"/>
</dbReference>
<dbReference type="RefSeq" id="WP_093558508.1">
    <property type="nucleotide sequence ID" value="NZ_FPBO01000031.1"/>
</dbReference>
<comment type="subcellular location">
    <subcellularLocation>
        <location evidence="1">Cell inner membrane</location>
    </subcellularLocation>
</comment>
<evidence type="ECO:0000259" key="10">
    <source>
        <dbReference type="Pfam" id="PF11356"/>
    </source>
</evidence>
<accession>A0A1I7LKP0</accession>
<organism evidence="11 12">
    <name type="scientific">Pseudoduganella namucuonensis</name>
    <dbReference type="NCBI Taxonomy" id="1035707"/>
    <lineage>
        <taxon>Bacteria</taxon>
        <taxon>Pseudomonadati</taxon>
        <taxon>Pseudomonadota</taxon>
        <taxon>Betaproteobacteria</taxon>
        <taxon>Burkholderiales</taxon>
        <taxon>Oxalobacteraceae</taxon>
        <taxon>Telluria group</taxon>
        <taxon>Pseudoduganella</taxon>
    </lineage>
</organism>
<evidence type="ECO:0000256" key="5">
    <source>
        <dbReference type="ARBA" id="ARBA00022692"/>
    </source>
</evidence>
<evidence type="ECO:0000256" key="6">
    <source>
        <dbReference type="ARBA" id="ARBA00022927"/>
    </source>
</evidence>
<dbReference type="GO" id="GO:0015031">
    <property type="term" value="P:protein transport"/>
    <property type="evidence" value="ECO:0007669"/>
    <property type="project" value="UniProtKB-KW"/>
</dbReference>
<feature type="domain" description="Type II secretion system protein GspC N-terminal" evidence="10">
    <location>
        <begin position="64"/>
        <end position="122"/>
    </location>
</feature>
<keyword evidence="4" id="KW-0997">Cell inner membrane</keyword>
<evidence type="ECO:0000313" key="12">
    <source>
        <dbReference type="Proteomes" id="UP000199391"/>
    </source>
</evidence>
<dbReference type="GO" id="GO:0005886">
    <property type="term" value="C:plasma membrane"/>
    <property type="evidence" value="ECO:0007669"/>
    <property type="project" value="UniProtKB-SubCell"/>
</dbReference>
<dbReference type="OrthoDB" id="8778618at2"/>
<evidence type="ECO:0000256" key="7">
    <source>
        <dbReference type="ARBA" id="ARBA00022989"/>
    </source>
</evidence>
<evidence type="ECO:0000256" key="1">
    <source>
        <dbReference type="ARBA" id="ARBA00004533"/>
    </source>
</evidence>
<feature type="compositionally biased region" description="Pro residues" evidence="9">
    <location>
        <begin position="142"/>
        <end position="166"/>
    </location>
</feature>
<reference evidence="12" key="1">
    <citation type="submission" date="2016-10" db="EMBL/GenBank/DDBJ databases">
        <authorList>
            <person name="Varghese N."/>
            <person name="Submissions S."/>
        </authorList>
    </citation>
    <scope>NUCLEOTIDE SEQUENCE [LARGE SCALE GENOMIC DNA]</scope>
    <source>
        <strain evidence="12">CGMCC 1.11014</strain>
    </source>
</reference>
<keyword evidence="8" id="KW-0472">Membrane</keyword>
<dbReference type="EMBL" id="FPBO01000031">
    <property type="protein sequence ID" value="SFV10215.1"/>
    <property type="molecule type" value="Genomic_DNA"/>
</dbReference>
<evidence type="ECO:0000256" key="2">
    <source>
        <dbReference type="ARBA" id="ARBA00022448"/>
    </source>
</evidence>
<gene>
    <name evidence="11" type="ORF">SAMN05216552_103151</name>
</gene>
<evidence type="ECO:0000313" key="11">
    <source>
        <dbReference type="EMBL" id="SFV10215.1"/>
    </source>
</evidence>
<evidence type="ECO:0000256" key="8">
    <source>
        <dbReference type="ARBA" id="ARBA00023136"/>
    </source>
</evidence>
<evidence type="ECO:0000256" key="9">
    <source>
        <dbReference type="SAM" id="MobiDB-lite"/>
    </source>
</evidence>
<keyword evidence="6" id="KW-0653">Protein transport</keyword>
<keyword evidence="5" id="KW-0812">Transmembrane</keyword>
<keyword evidence="7" id="KW-1133">Transmembrane helix</keyword>
<protein>
    <submittedName>
        <fullName evidence="11">General secretion pathway protein C</fullName>
    </submittedName>
</protein>
<dbReference type="STRING" id="1035707.SAMN05216552_103151"/>
<dbReference type="InterPro" id="IPR024961">
    <property type="entry name" value="T2SS_GspC_N"/>
</dbReference>
<proteinExistence type="predicted"/>